<dbReference type="Pfam" id="PF01124">
    <property type="entry name" value="MAPEG"/>
    <property type="match status" value="1"/>
</dbReference>
<dbReference type="GO" id="GO:0004602">
    <property type="term" value="F:glutathione peroxidase activity"/>
    <property type="evidence" value="ECO:0007669"/>
    <property type="project" value="TreeGrafter"/>
</dbReference>
<feature type="transmembrane region" description="Helical" evidence="5">
    <location>
        <begin position="78"/>
        <end position="102"/>
    </location>
</feature>
<dbReference type="GO" id="GO:0016020">
    <property type="term" value="C:membrane"/>
    <property type="evidence" value="ECO:0007669"/>
    <property type="project" value="UniProtKB-SubCell"/>
</dbReference>
<dbReference type="Proteomes" id="UP000623687">
    <property type="component" value="Unassembled WGS sequence"/>
</dbReference>
<dbReference type="Gene3D" id="1.20.120.550">
    <property type="entry name" value="Membrane associated eicosanoid/glutathione metabolism-like domain"/>
    <property type="match status" value="1"/>
</dbReference>
<dbReference type="PANTHER" id="PTHR10250:SF26">
    <property type="entry name" value="GLUTATHIONE S-TRANSFERASE 3, MITOCHONDRIAL"/>
    <property type="match status" value="1"/>
</dbReference>
<keyword evidence="7" id="KW-1185">Reference proteome</keyword>
<proteinExistence type="predicted"/>
<accession>A0A8H7DTV5</accession>
<dbReference type="OrthoDB" id="410651at2759"/>
<evidence type="ECO:0000256" key="3">
    <source>
        <dbReference type="ARBA" id="ARBA00022989"/>
    </source>
</evidence>
<feature type="transmembrane region" description="Helical" evidence="5">
    <location>
        <begin position="6"/>
        <end position="26"/>
    </location>
</feature>
<feature type="transmembrane region" description="Helical" evidence="5">
    <location>
        <begin position="122"/>
        <end position="144"/>
    </location>
</feature>
<sequence length="152" mass="16911">MPTVYVPRAFVYVLGGMLSTIWVATYQDLLVMRYRKSAGIEQPRMFADKSEVEASPAANKFNLAQRTHQYSLRSLPTLLITALLTGLDSPVWAIIGLFTWSISSAVYTHGYVVTGKSTKKTYVAGLLTTLILIAFLCNASYYVVLRMILGDF</sequence>
<dbReference type="InterPro" id="IPR050997">
    <property type="entry name" value="MAPEG"/>
</dbReference>
<reference evidence="6" key="1">
    <citation type="submission" date="2019-07" db="EMBL/GenBank/DDBJ databases">
        <authorList>
            <person name="Palmer J.M."/>
        </authorList>
    </citation>
    <scope>NUCLEOTIDE SEQUENCE</scope>
    <source>
        <strain evidence="6">PC9</strain>
    </source>
</reference>
<comment type="caution">
    <text evidence="6">The sequence shown here is derived from an EMBL/GenBank/DDBJ whole genome shotgun (WGS) entry which is preliminary data.</text>
</comment>
<comment type="subcellular location">
    <subcellularLocation>
        <location evidence="1">Membrane</location>
        <topology evidence="1">Multi-pass membrane protein</topology>
    </subcellularLocation>
</comment>
<dbReference type="GO" id="GO:0004364">
    <property type="term" value="F:glutathione transferase activity"/>
    <property type="evidence" value="ECO:0007669"/>
    <property type="project" value="TreeGrafter"/>
</dbReference>
<dbReference type="VEuPathDB" id="FungiDB:PC9H_003397"/>
<evidence type="ECO:0000313" key="7">
    <source>
        <dbReference type="Proteomes" id="UP000623687"/>
    </source>
</evidence>
<dbReference type="GO" id="GO:0005635">
    <property type="term" value="C:nuclear envelope"/>
    <property type="evidence" value="ECO:0007669"/>
    <property type="project" value="TreeGrafter"/>
</dbReference>
<dbReference type="GeneID" id="59373215"/>
<evidence type="ECO:0000256" key="4">
    <source>
        <dbReference type="ARBA" id="ARBA00023136"/>
    </source>
</evidence>
<dbReference type="EMBL" id="JACETU010000002">
    <property type="protein sequence ID" value="KAF7436564.1"/>
    <property type="molecule type" value="Genomic_DNA"/>
</dbReference>
<dbReference type="InterPro" id="IPR001129">
    <property type="entry name" value="Membr-assoc_MAPEG"/>
</dbReference>
<evidence type="ECO:0000313" key="6">
    <source>
        <dbReference type="EMBL" id="KAF7436564.1"/>
    </source>
</evidence>
<protein>
    <submittedName>
        <fullName evidence="6">Uncharacterized protein</fullName>
    </submittedName>
</protein>
<evidence type="ECO:0000256" key="1">
    <source>
        <dbReference type="ARBA" id="ARBA00004141"/>
    </source>
</evidence>
<dbReference type="RefSeq" id="XP_036634463.1">
    <property type="nucleotide sequence ID" value="XM_036772990.1"/>
</dbReference>
<organism evidence="6 7">
    <name type="scientific">Pleurotus ostreatus</name>
    <name type="common">Oyster mushroom</name>
    <name type="synonym">White-rot fungus</name>
    <dbReference type="NCBI Taxonomy" id="5322"/>
    <lineage>
        <taxon>Eukaryota</taxon>
        <taxon>Fungi</taxon>
        <taxon>Dikarya</taxon>
        <taxon>Basidiomycota</taxon>
        <taxon>Agaricomycotina</taxon>
        <taxon>Agaricomycetes</taxon>
        <taxon>Agaricomycetidae</taxon>
        <taxon>Agaricales</taxon>
        <taxon>Pleurotineae</taxon>
        <taxon>Pleurotaceae</taxon>
        <taxon>Pleurotus</taxon>
    </lineage>
</organism>
<gene>
    <name evidence="6" type="ORF">PC9H_003397</name>
</gene>
<name>A0A8H7DTV5_PLEOS</name>
<keyword evidence="4 5" id="KW-0472">Membrane</keyword>
<dbReference type="PANTHER" id="PTHR10250">
    <property type="entry name" value="MICROSOMAL GLUTATHIONE S-TRANSFERASE"/>
    <property type="match status" value="1"/>
</dbReference>
<evidence type="ECO:0000256" key="2">
    <source>
        <dbReference type="ARBA" id="ARBA00022692"/>
    </source>
</evidence>
<dbReference type="SUPFAM" id="SSF161084">
    <property type="entry name" value="MAPEG domain-like"/>
    <property type="match status" value="1"/>
</dbReference>
<keyword evidence="3 5" id="KW-1133">Transmembrane helix</keyword>
<dbReference type="InterPro" id="IPR023352">
    <property type="entry name" value="MAPEG-like_dom_sf"/>
</dbReference>
<evidence type="ECO:0000256" key="5">
    <source>
        <dbReference type="SAM" id="Phobius"/>
    </source>
</evidence>
<dbReference type="GO" id="GO:0005783">
    <property type="term" value="C:endoplasmic reticulum"/>
    <property type="evidence" value="ECO:0007669"/>
    <property type="project" value="TreeGrafter"/>
</dbReference>
<keyword evidence="2 5" id="KW-0812">Transmembrane</keyword>
<dbReference type="AlphaFoldDB" id="A0A8H7DTV5"/>